<dbReference type="GO" id="GO:0005524">
    <property type="term" value="F:ATP binding"/>
    <property type="evidence" value="ECO:0007669"/>
    <property type="project" value="UniProtKB-KW"/>
</dbReference>
<feature type="domain" description="Disease resistance N-terminal" evidence="7">
    <location>
        <begin position="9"/>
        <end position="104"/>
    </location>
</feature>
<keyword evidence="2" id="KW-0677">Repeat</keyword>
<feature type="domain" description="Disease resistance protein winged helix" evidence="9">
    <location>
        <begin position="438"/>
        <end position="507"/>
    </location>
</feature>
<dbReference type="InterPro" id="IPR027417">
    <property type="entry name" value="P-loop_NTPase"/>
</dbReference>
<dbReference type="InterPro" id="IPR002182">
    <property type="entry name" value="NB-ARC"/>
</dbReference>
<dbReference type="InterPro" id="IPR056789">
    <property type="entry name" value="LRR_R13L1-DRL21"/>
</dbReference>
<reference evidence="12" key="2">
    <citation type="submission" date="2019-10" db="EMBL/GenBank/DDBJ databases">
        <title>A de novo genome assembly of a pear dwarfing rootstock.</title>
        <authorList>
            <person name="Wang F."/>
            <person name="Wang J."/>
            <person name="Li S."/>
            <person name="Zhang Y."/>
            <person name="Fang M."/>
            <person name="Ma L."/>
            <person name="Zhao Y."/>
            <person name="Jiang S."/>
        </authorList>
    </citation>
    <scope>NUCLEOTIDE SEQUENCE [LARGE SCALE GENOMIC DNA]</scope>
</reference>
<dbReference type="Pfam" id="PF23559">
    <property type="entry name" value="WHD_DRP"/>
    <property type="match status" value="1"/>
</dbReference>
<dbReference type="Pfam" id="PF00931">
    <property type="entry name" value="NB-ARC"/>
    <property type="match status" value="1"/>
</dbReference>
<dbReference type="InterPro" id="IPR036388">
    <property type="entry name" value="WH-like_DNA-bd_sf"/>
</dbReference>
<protein>
    <submittedName>
        <fullName evidence="11">Disease resistance protein</fullName>
    </submittedName>
</protein>
<comment type="caution">
    <text evidence="11">The sequence shown here is derived from an EMBL/GenBank/DDBJ whole genome shotgun (WGS) entry which is preliminary data.</text>
</comment>
<dbReference type="Gene3D" id="3.80.10.10">
    <property type="entry name" value="Ribonuclease Inhibitor"/>
    <property type="match status" value="5"/>
</dbReference>
<dbReference type="GO" id="GO:0051707">
    <property type="term" value="P:response to other organism"/>
    <property type="evidence" value="ECO:0007669"/>
    <property type="project" value="UniProtKB-ARBA"/>
</dbReference>
<evidence type="ECO:0000259" key="7">
    <source>
        <dbReference type="Pfam" id="PF18052"/>
    </source>
</evidence>
<dbReference type="Pfam" id="PF25019">
    <property type="entry name" value="LRR_R13L1-DRL21"/>
    <property type="match status" value="1"/>
</dbReference>
<dbReference type="PANTHER" id="PTHR36766:SF40">
    <property type="entry name" value="DISEASE RESISTANCE PROTEIN RGA3"/>
    <property type="match status" value="1"/>
</dbReference>
<feature type="domain" description="Disease resistance protein At4g27190-like leucine-rich repeats" evidence="8">
    <location>
        <begin position="951"/>
        <end position="1037"/>
    </location>
</feature>
<evidence type="ECO:0000256" key="5">
    <source>
        <dbReference type="ARBA" id="ARBA00022840"/>
    </source>
</evidence>
<evidence type="ECO:0000256" key="2">
    <source>
        <dbReference type="ARBA" id="ARBA00022737"/>
    </source>
</evidence>
<feature type="domain" description="NB-ARC" evidence="6">
    <location>
        <begin position="184"/>
        <end position="355"/>
    </location>
</feature>
<evidence type="ECO:0000256" key="3">
    <source>
        <dbReference type="ARBA" id="ARBA00022741"/>
    </source>
</evidence>
<reference evidence="11 12" key="3">
    <citation type="submission" date="2019-11" db="EMBL/GenBank/DDBJ databases">
        <title>A de novo genome assembly of a pear dwarfing rootstock.</title>
        <authorList>
            <person name="Wang F."/>
            <person name="Wang J."/>
            <person name="Li S."/>
            <person name="Zhang Y."/>
            <person name="Fang M."/>
            <person name="Ma L."/>
            <person name="Zhao Y."/>
            <person name="Jiang S."/>
        </authorList>
    </citation>
    <scope>NUCLEOTIDE SEQUENCE [LARGE SCALE GENOMIC DNA]</scope>
    <source>
        <strain evidence="11">S2</strain>
        <tissue evidence="11">Leaf</tissue>
    </source>
</reference>
<dbReference type="InterPro" id="IPR041118">
    <property type="entry name" value="Rx_N"/>
</dbReference>
<dbReference type="SUPFAM" id="SSF52058">
    <property type="entry name" value="L domain-like"/>
    <property type="match status" value="2"/>
</dbReference>
<evidence type="ECO:0000259" key="10">
    <source>
        <dbReference type="Pfam" id="PF25019"/>
    </source>
</evidence>
<dbReference type="Gene3D" id="3.40.50.300">
    <property type="entry name" value="P-loop containing nucleotide triphosphate hydrolases"/>
    <property type="match status" value="1"/>
</dbReference>
<dbReference type="InterPro" id="IPR042197">
    <property type="entry name" value="Apaf_helical"/>
</dbReference>
<dbReference type="EMBL" id="SMOL01000148">
    <property type="protein sequence ID" value="KAB2629463.1"/>
    <property type="molecule type" value="Genomic_DNA"/>
</dbReference>
<accession>A0A5N5HRY0</accession>
<keyword evidence="12" id="KW-1185">Reference proteome</keyword>
<evidence type="ECO:0000313" key="11">
    <source>
        <dbReference type="EMBL" id="KAB2629463.1"/>
    </source>
</evidence>
<organism evidence="11 12">
    <name type="scientific">Pyrus ussuriensis x Pyrus communis</name>
    <dbReference type="NCBI Taxonomy" id="2448454"/>
    <lineage>
        <taxon>Eukaryota</taxon>
        <taxon>Viridiplantae</taxon>
        <taxon>Streptophyta</taxon>
        <taxon>Embryophyta</taxon>
        <taxon>Tracheophyta</taxon>
        <taxon>Spermatophyta</taxon>
        <taxon>Magnoliopsida</taxon>
        <taxon>eudicotyledons</taxon>
        <taxon>Gunneridae</taxon>
        <taxon>Pentapetalae</taxon>
        <taxon>rosids</taxon>
        <taxon>fabids</taxon>
        <taxon>Rosales</taxon>
        <taxon>Rosaceae</taxon>
        <taxon>Amygdaloideae</taxon>
        <taxon>Maleae</taxon>
        <taxon>Pyrus</taxon>
    </lineage>
</organism>
<dbReference type="SUPFAM" id="SSF52540">
    <property type="entry name" value="P-loop containing nucleoside triphosphate hydrolases"/>
    <property type="match status" value="1"/>
</dbReference>
<evidence type="ECO:0000259" key="8">
    <source>
        <dbReference type="Pfam" id="PF23247"/>
    </source>
</evidence>
<dbReference type="FunFam" id="1.10.10.10:FF:000322">
    <property type="entry name" value="Probable disease resistance protein At1g63360"/>
    <property type="match status" value="1"/>
</dbReference>
<keyword evidence="4" id="KW-0611">Plant defense</keyword>
<evidence type="ECO:0000259" key="6">
    <source>
        <dbReference type="Pfam" id="PF00931"/>
    </source>
</evidence>
<dbReference type="PANTHER" id="PTHR36766">
    <property type="entry name" value="PLANT BROAD-SPECTRUM MILDEW RESISTANCE PROTEIN RPW8"/>
    <property type="match status" value="1"/>
</dbReference>
<evidence type="ECO:0000259" key="9">
    <source>
        <dbReference type="Pfam" id="PF23559"/>
    </source>
</evidence>
<keyword evidence="1" id="KW-0433">Leucine-rich repeat</keyword>
<dbReference type="PRINTS" id="PR00364">
    <property type="entry name" value="DISEASERSIST"/>
</dbReference>
<dbReference type="Gene3D" id="1.10.10.10">
    <property type="entry name" value="Winged helix-like DNA-binding domain superfamily/Winged helix DNA-binding domain"/>
    <property type="match status" value="1"/>
</dbReference>
<evidence type="ECO:0000256" key="4">
    <source>
        <dbReference type="ARBA" id="ARBA00022821"/>
    </source>
</evidence>
<dbReference type="Proteomes" id="UP000327157">
    <property type="component" value="Chromosome 8"/>
</dbReference>
<dbReference type="InterPro" id="IPR057135">
    <property type="entry name" value="At4g27190-like_LRR"/>
</dbReference>
<dbReference type="GO" id="GO:0006952">
    <property type="term" value="P:defense response"/>
    <property type="evidence" value="ECO:0007669"/>
    <property type="project" value="UniProtKB-KW"/>
</dbReference>
<dbReference type="Gene3D" id="1.10.8.430">
    <property type="entry name" value="Helical domain of apoptotic protease-activating factors"/>
    <property type="match status" value="1"/>
</dbReference>
<reference evidence="11 12" key="1">
    <citation type="submission" date="2019-09" db="EMBL/GenBank/DDBJ databases">
        <authorList>
            <person name="Ou C."/>
        </authorList>
    </citation>
    <scope>NUCLEOTIDE SEQUENCE [LARGE SCALE GENOMIC DNA]</scope>
    <source>
        <strain evidence="11">S2</strain>
        <tissue evidence="11">Leaf</tissue>
    </source>
</reference>
<dbReference type="Pfam" id="PF18052">
    <property type="entry name" value="Rx_N"/>
    <property type="match status" value="1"/>
</dbReference>
<dbReference type="GO" id="GO:0043531">
    <property type="term" value="F:ADP binding"/>
    <property type="evidence" value="ECO:0007669"/>
    <property type="project" value="InterPro"/>
</dbReference>
<evidence type="ECO:0000313" key="12">
    <source>
        <dbReference type="Proteomes" id="UP000327157"/>
    </source>
</evidence>
<sequence length="1418" mass="161078">MAELVAGAFLSSFLNVLIDRMASRCFLDFISGKKNDNELLMRKLKLKLLTANKLVDDAEEKQMTSPTVRRWLDDLKDAIYCVGELLDEINTEALRRQLEGDDEHSPAASSSTSWITSVFKSSSPSDEFHNSLEPKISNILRVLDLILNEKDILGLKEGVQHRPQDTTRQTTSRVDESGVFGRKKDTETILKALRSDDTTGAKIGVLPIVGMGGIGKSTLAQRVYKDVKDDFDVKAWVCVGEKFGILQIAQTIYGRITDQTCGITDLDLLSERLEKVLIGKKFLFVLDDVWSEDYEPWQNLMTHFNSCGVRGSKIIVTTRQRRVASITGTLSTHDLQGISEDDSWLLFAKHAFTEDSVITAHPDLEVIGRKIVKKCQGLPLAIKSLGGLLHAVLNPKEWEKILKSDLWELPNDKVLPALWLSYKYLPPHLKRCFAYCAIFPKGYRFQSSKLISWWMAEDFLQPHGKEALEDVGSDYFDILVSRSFFQHSKDYYGKSYFTMHDLINNLAKFVSGEFCLRLEDDHLTVDRNICRVRHVSSMNFCNQRTQNLGALYEAKHLHGFLRLHSVHFIGLGNKPIDLLLVLPYLRVLKLEDRGIVELPSSIGDLKQLRHLDVSWTSITELPDKVCNLYNLQTLLLEACQRLIQLPSELGRLINLRHLNIRGTKIKQMPAGMCNFKNLQTLSDFVVDKQTGQRIGELKELQHLRQDLRISGVGNIDHEGNALEADIMSNKEYLDKLVLTWRIGDDDASNHDPENDREVLNNLQPHTNLKQLEIRSYGGLEFPGWLADPSFSKLSHIVLIDCKHCRLLPPLGQLRFLKDLCIRGINNVVEIDSEFYGNDSLAPFSSLEKLCLGEMWNCQKLLYYDGSRGNTTILFPNLCELELSRCPKLTEILPLEKLPRLERVKLRHLESFSGSLAHVESECPKFLSLVHLGIEDCPNFVCFPDGGMDAPKLEELRISQCKKLRSLPDQMHTLLPSLQKLEVLDCPEVESYYDGSRGNTTILFPNLRKLELSRCPKLTEIVPLEKPPRLEWVTLCELESFNGSLAHVGSECPKFLSLVHLKIEDCPNFVCFPDGGMDAPKLEELRISQCKKLRSLPEQMHSLLPSLRILKVFDCPEVESYYDGSRGNTTILFPNLCELELKRCPKLTEIVPLEKLPRLERVKLRHLESFSGSLAHVEFECPKFLSLVHLKIKNCPNFVCFPDGGMDAPKLEELLISQCEKLRSLPKQMHTLLPSLQKLKVFSCPEVEPFPQGVLLSNLQDLSFECCRKLAANRSLWGLTRLNSLRMLEIFFTEEGGEEMGCSFPDEGLLPTALTHLAIRKHPNLITIQGKVLRHLTSLQYLTIQGCPEVQCFLEEAPKSLKGLIVCDCPNIRCLPGEWLPTSLSLLYIWGCPLLKERFRRETGEDWPKIAHIPDVFGL</sequence>
<dbReference type="SMART" id="SM00369">
    <property type="entry name" value="LRR_TYP"/>
    <property type="match status" value="2"/>
</dbReference>
<dbReference type="InterPro" id="IPR032675">
    <property type="entry name" value="LRR_dom_sf"/>
</dbReference>
<dbReference type="OrthoDB" id="774413at2759"/>
<dbReference type="Pfam" id="PF23247">
    <property type="entry name" value="LRR_RPS2"/>
    <property type="match status" value="1"/>
</dbReference>
<dbReference type="InterPro" id="IPR003591">
    <property type="entry name" value="Leu-rich_rpt_typical-subtyp"/>
</dbReference>
<dbReference type="Gene3D" id="1.20.5.4130">
    <property type="match status" value="1"/>
</dbReference>
<keyword evidence="5" id="KW-0067">ATP-binding</keyword>
<gene>
    <name evidence="11" type="ORF">D8674_034258</name>
</gene>
<dbReference type="InterPro" id="IPR058922">
    <property type="entry name" value="WHD_DRP"/>
</dbReference>
<name>A0A5N5HRY0_9ROSA</name>
<feature type="domain" description="R13L1/DRL21-like LRR repeat region" evidence="10">
    <location>
        <begin position="694"/>
        <end position="823"/>
    </location>
</feature>
<evidence type="ECO:0000256" key="1">
    <source>
        <dbReference type="ARBA" id="ARBA00022614"/>
    </source>
</evidence>
<proteinExistence type="predicted"/>
<keyword evidence="3" id="KW-0547">Nucleotide-binding</keyword>